<dbReference type="AlphaFoldDB" id="A0A6N4XTR8"/>
<gene>
    <name evidence="2" type="ORF">CHRY9393_01479</name>
</gene>
<keyword evidence="1" id="KW-0472">Membrane</keyword>
<feature type="transmembrane region" description="Helical" evidence="1">
    <location>
        <begin position="78"/>
        <end position="97"/>
    </location>
</feature>
<protein>
    <submittedName>
        <fullName evidence="2">Uncharacterized protein</fullName>
    </submittedName>
</protein>
<feature type="transmembrane region" description="Helical" evidence="1">
    <location>
        <begin position="103"/>
        <end position="120"/>
    </location>
</feature>
<feature type="transmembrane region" description="Helical" evidence="1">
    <location>
        <begin position="42"/>
        <end position="71"/>
    </location>
</feature>
<evidence type="ECO:0000313" key="2">
    <source>
        <dbReference type="EMBL" id="CAA7387172.1"/>
    </source>
</evidence>
<keyword evidence="1" id="KW-1133">Transmembrane helix</keyword>
<evidence type="ECO:0000313" key="3">
    <source>
        <dbReference type="Proteomes" id="UP000445309"/>
    </source>
</evidence>
<evidence type="ECO:0000256" key="1">
    <source>
        <dbReference type="SAM" id="Phobius"/>
    </source>
</evidence>
<dbReference type="EMBL" id="CACVBY010000027">
    <property type="protein sequence ID" value="CAA7387172.1"/>
    <property type="molecule type" value="Genomic_DNA"/>
</dbReference>
<keyword evidence="1" id="KW-0812">Transmembrane</keyword>
<accession>A0A6N4XTR8</accession>
<reference evidence="2 3" key="1">
    <citation type="submission" date="2020-01" db="EMBL/GenBank/DDBJ databases">
        <authorList>
            <person name="Rodrigo-Torres L."/>
            <person name="Arahal R. D."/>
            <person name="Lucena T."/>
        </authorList>
    </citation>
    <scope>NUCLEOTIDE SEQUENCE [LARGE SCALE GENOMIC DNA]</scope>
    <source>
        <strain evidence="2 3">CECT 9393</strain>
    </source>
</reference>
<keyword evidence="3" id="KW-1185">Reference proteome</keyword>
<dbReference type="Proteomes" id="UP000445309">
    <property type="component" value="Unassembled WGS sequence"/>
</dbReference>
<proteinExistence type="predicted"/>
<name>A0A6N4XTR8_9FLAO</name>
<sequence length="127" mass="15043">MYCAIFVKNVFQLVLGYFSNSSNDIKLYKLYNLSQSNYSYGFLIQLIVIYDFILLAISVYFPIYLILYLLINNVGNKIGLQISYILILYLVVNYFFNNGNWDILFVIITIIIGLLNWFLFKKWVNEK</sequence>
<organism evidence="2 3">
    <name type="scientific">Chryseobacterium fistulae</name>
    <dbReference type="NCBI Taxonomy" id="2675058"/>
    <lineage>
        <taxon>Bacteria</taxon>
        <taxon>Pseudomonadati</taxon>
        <taxon>Bacteroidota</taxon>
        <taxon>Flavobacteriia</taxon>
        <taxon>Flavobacteriales</taxon>
        <taxon>Weeksellaceae</taxon>
        <taxon>Chryseobacterium group</taxon>
        <taxon>Chryseobacterium</taxon>
    </lineage>
</organism>